<dbReference type="OrthoDB" id="9977870at2759"/>
<dbReference type="InterPro" id="IPR013083">
    <property type="entry name" value="Znf_RING/FYVE/PHD"/>
</dbReference>
<dbReference type="SMART" id="SM00647">
    <property type="entry name" value="IBR"/>
    <property type="match status" value="2"/>
</dbReference>
<feature type="region of interest" description="Disordered" evidence="9">
    <location>
        <begin position="1"/>
        <end position="43"/>
    </location>
</feature>
<feature type="region of interest" description="Disordered" evidence="9">
    <location>
        <begin position="64"/>
        <end position="90"/>
    </location>
</feature>
<name>A0A9P8V7C5_9PEZI</name>
<proteinExistence type="predicted"/>
<evidence type="ECO:0000256" key="9">
    <source>
        <dbReference type="SAM" id="MobiDB-lite"/>
    </source>
</evidence>
<feature type="compositionally biased region" description="Basic and acidic residues" evidence="9">
    <location>
        <begin position="347"/>
        <end position="367"/>
    </location>
</feature>
<feature type="domain" description="RING-type" evidence="10">
    <location>
        <begin position="429"/>
        <end position="628"/>
    </location>
</feature>
<evidence type="ECO:0000313" key="12">
    <source>
        <dbReference type="Proteomes" id="UP000770015"/>
    </source>
</evidence>
<dbReference type="EC" id="2.3.2.31" evidence="2"/>
<dbReference type="Proteomes" id="UP000770015">
    <property type="component" value="Unassembled WGS sequence"/>
</dbReference>
<feature type="compositionally biased region" description="Low complexity" evidence="9">
    <location>
        <begin position="21"/>
        <end position="30"/>
    </location>
</feature>
<dbReference type="PANTHER" id="PTHR11685">
    <property type="entry name" value="RBR FAMILY RING FINGER AND IBR DOMAIN-CONTAINING"/>
    <property type="match status" value="1"/>
</dbReference>
<dbReference type="PROSITE" id="PS51873">
    <property type="entry name" value="TRIAD"/>
    <property type="match status" value="1"/>
</dbReference>
<dbReference type="GO" id="GO:0061630">
    <property type="term" value="F:ubiquitin protein ligase activity"/>
    <property type="evidence" value="ECO:0007669"/>
    <property type="project" value="UniProtKB-EC"/>
</dbReference>
<feature type="region of interest" description="Disordered" evidence="9">
    <location>
        <begin position="109"/>
        <end position="425"/>
    </location>
</feature>
<comment type="catalytic activity">
    <reaction evidence="1">
        <text>[E2 ubiquitin-conjugating enzyme]-S-ubiquitinyl-L-cysteine + [acceptor protein]-L-lysine = [E2 ubiquitin-conjugating enzyme]-L-cysteine + [acceptor protein]-N(6)-ubiquitinyl-L-lysine.</text>
        <dbReference type="EC" id="2.3.2.31"/>
    </reaction>
</comment>
<evidence type="ECO:0000256" key="8">
    <source>
        <dbReference type="ARBA" id="ARBA00022833"/>
    </source>
</evidence>
<dbReference type="SUPFAM" id="SSF57850">
    <property type="entry name" value="RING/U-box"/>
    <property type="match status" value="2"/>
</dbReference>
<keyword evidence="8" id="KW-0862">Zinc</keyword>
<feature type="region of interest" description="Disordered" evidence="9">
    <location>
        <begin position="688"/>
        <end position="761"/>
    </location>
</feature>
<evidence type="ECO:0000313" key="11">
    <source>
        <dbReference type="EMBL" id="KAH6681156.1"/>
    </source>
</evidence>
<accession>A0A9P8V7C5</accession>
<feature type="compositionally biased region" description="Basic and acidic residues" evidence="9">
    <location>
        <begin position="31"/>
        <end position="43"/>
    </location>
</feature>
<evidence type="ECO:0000259" key="10">
    <source>
        <dbReference type="PROSITE" id="PS51873"/>
    </source>
</evidence>
<dbReference type="AlphaFoldDB" id="A0A9P8V7C5"/>
<feature type="region of interest" description="Disordered" evidence="9">
    <location>
        <begin position="915"/>
        <end position="982"/>
    </location>
</feature>
<evidence type="ECO:0000256" key="6">
    <source>
        <dbReference type="ARBA" id="ARBA00022771"/>
    </source>
</evidence>
<keyword evidence="5" id="KW-0677">Repeat</keyword>
<dbReference type="CDD" id="cd22584">
    <property type="entry name" value="Rcat_RBR_unk"/>
    <property type="match status" value="1"/>
</dbReference>
<keyword evidence="7" id="KW-0833">Ubl conjugation pathway</keyword>
<feature type="compositionally biased region" description="Basic and acidic residues" evidence="9">
    <location>
        <begin position="276"/>
        <end position="286"/>
    </location>
</feature>
<feature type="compositionally biased region" description="Basic and acidic residues" evidence="9">
    <location>
        <begin position="109"/>
        <end position="127"/>
    </location>
</feature>
<keyword evidence="6" id="KW-0863">Zinc-finger</keyword>
<dbReference type="Pfam" id="PF01485">
    <property type="entry name" value="IBR"/>
    <property type="match status" value="2"/>
</dbReference>
<dbReference type="InterPro" id="IPR044066">
    <property type="entry name" value="TRIAD_supradom"/>
</dbReference>
<evidence type="ECO:0000256" key="2">
    <source>
        <dbReference type="ARBA" id="ARBA00012251"/>
    </source>
</evidence>
<dbReference type="InterPro" id="IPR017907">
    <property type="entry name" value="Znf_RING_CS"/>
</dbReference>
<dbReference type="InterPro" id="IPR002867">
    <property type="entry name" value="IBR_dom"/>
</dbReference>
<feature type="compositionally biased region" description="Basic residues" evidence="9">
    <location>
        <begin position="313"/>
        <end position="322"/>
    </location>
</feature>
<dbReference type="EMBL" id="JAGSXJ010000019">
    <property type="protein sequence ID" value="KAH6681156.1"/>
    <property type="molecule type" value="Genomic_DNA"/>
</dbReference>
<feature type="compositionally biased region" description="Basic and acidic residues" evidence="9">
    <location>
        <begin position="211"/>
        <end position="229"/>
    </location>
</feature>
<feature type="compositionally biased region" description="Basic residues" evidence="9">
    <location>
        <begin position="713"/>
        <end position="724"/>
    </location>
</feature>
<reference evidence="11" key="1">
    <citation type="journal article" date="2021" name="Nat. Commun.">
        <title>Genetic determinants of endophytism in the Arabidopsis root mycobiome.</title>
        <authorList>
            <person name="Mesny F."/>
            <person name="Miyauchi S."/>
            <person name="Thiergart T."/>
            <person name="Pickel B."/>
            <person name="Atanasova L."/>
            <person name="Karlsson M."/>
            <person name="Huettel B."/>
            <person name="Barry K.W."/>
            <person name="Haridas S."/>
            <person name="Chen C."/>
            <person name="Bauer D."/>
            <person name="Andreopoulos W."/>
            <person name="Pangilinan J."/>
            <person name="LaButti K."/>
            <person name="Riley R."/>
            <person name="Lipzen A."/>
            <person name="Clum A."/>
            <person name="Drula E."/>
            <person name="Henrissat B."/>
            <person name="Kohler A."/>
            <person name="Grigoriev I.V."/>
            <person name="Martin F.M."/>
            <person name="Hacquard S."/>
        </authorList>
    </citation>
    <scope>NUCLEOTIDE SEQUENCE</scope>
    <source>
        <strain evidence="11">MPI-SDFR-AT-0117</strain>
    </source>
</reference>
<evidence type="ECO:0000256" key="4">
    <source>
        <dbReference type="ARBA" id="ARBA00022723"/>
    </source>
</evidence>
<evidence type="ECO:0000256" key="3">
    <source>
        <dbReference type="ARBA" id="ARBA00022679"/>
    </source>
</evidence>
<protein>
    <recommendedName>
        <fullName evidence="2">RBR-type E3 ubiquitin transferase</fullName>
        <ecNumber evidence="2">2.3.2.31</ecNumber>
    </recommendedName>
</protein>
<evidence type="ECO:0000256" key="7">
    <source>
        <dbReference type="ARBA" id="ARBA00022786"/>
    </source>
</evidence>
<sequence>MAAYPGVVVLDRDYGHRRPGSHAPSSSSPTHARDWRPDDHRMHDLLPHRARSLSHHAIQLDHLRRRPSAAAVPAAPRHVPSSWSETAPSPFSAVTMPVITRSSTVAYRRPDDYQYSRDGAGRRDRDPYAGAYAHVPAPPSQSHSHRRDTGGDSGSYPADASYPPGPRRSQRRRQPSPLSARHYRSTPDTTRSSRTSVCESDGLSAITVDTQDERPKLPRAPELKHVRGEVDDDEDDDDDEGEDEVERHPFGPKILQHIRQGSPERRGMRRITMRPTSDDDHLKESSSSENEMVPGPLVRRWTDHRPPPLPHDTRHHSRHSSRHRSELLDSGSSVRAAPPRRSQSAVDEPRQTRTLESRLSRKQRDAEVVYDETPRPPPVRRSSATQGPRVESRSPSSSRRRSSLIGSFLGPMAQPKASERPDKHEKPGKQLQCVICLDDCAKTAKLKCGHRMCSMCLKTVFKRSIKEPGEMPPKCCSHDIPLKFVDPLFNKTFKKTWNSKLVEFSTRNRIYCPYKRCGAWIKPDSVYRVDDGRKCAKCGECKMKVCCSCNGKWHSSRKCPRDEETNRFLEQAKEAGWQQCYKCKEMVELKEGCNHMTCRCGGQFCMICGSKWKSCECPWFNYETHDDDEDPALQAPSRLERAVLERRDSQLAASKGVARGTYESGVVPNAVRQRAMSYDEEMVMRRLQERQDGDASRRRRQKDPKDDHGSTSHQHHHHPQHRRHPEVEIEVEENDEGDRDTYGRLRTGGRPSVGSATGRRMSDEFRRGPQHIVMPPSPPPAAVHMPPPAFDAGPREPIPGDYLADVGRARGAAFRQDSTERRLAERFSEARVSLRDRAPELSGNPMVGSPPSAAAAAAAAMVPPRAPLQGLGLHMPPGPMAAMQSRMGGPPPPLPPMPPMGDTGYAFAPPRLMRATMSDPSGMVTGREREPRREDATRGIRREAPPQARPSMMAGLSGPGSGMNRVHEWRNHVEPGGPKAGP</sequence>
<feature type="compositionally biased region" description="Low complexity" evidence="9">
    <location>
        <begin position="186"/>
        <end position="196"/>
    </location>
</feature>
<keyword evidence="3" id="KW-0808">Transferase</keyword>
<dbReference type="PROSITE" id="PS00518">
    <property type="entry name" value="ZF_RING_1"/>
    <property type="match status" value="1"/>
</dbReference>
<dbReference type="GO" id="GO:0016567">
    <property type="term" value="P:protein ubiquitination"/>
    <property type="evidence" value="ECO:0007669"/>
    <property type="project" value="InterPro"/>
</dbReference>
<dbReference type="Gene3D" id="1.20.120.1750">
    <property type="match status" value="1"/>
</dbReference>
<dbReference type="GO" id="GO:0008270">
    <property type="term" value="F:zinc ion binding"/>
    <property type="evidence" value="ECO:0007669"/>
    <property type="project" value="UniProtKB-KW"/>
</dbReference>
<keyword evidence="4" id="KW-0479">Metal-binding</keyword>
<evidence type="ECO:0000256" key="5">
    <source>
        <dbReference type="ARBA" id="ARBA00022737"/>
    </source>
</evidence>
<keyword evidence="12" id="KW-1185">Reference proteome</keyword>
<gene>
    <name evidence="11" type="ORF">F5X68DRAFT_192846</name>
</gene>
<feature type="compositionally biased region" description="Acidic residues" evidence="9">
    <location>
        <begin position="728"/>
        <end position="738"/>
    </location>
</feature>
<feature type="compositionally biased region" description="Low complexity" evidence="9">
    <location>
        <begin position="68"/>
        <end position="82"/>
    </location>
</feature>
<feature type="compositionally biased region" description="Basic and acidic residues" evidence="9">
    <location>
        <begin position="926"/>
        <end position="944"/>
    </location>
</feature>
<evidence type="ECO:0000256" key="1">
    <source>
        <dbReference type="ARBA" id="ARBA00001798"/>
    </source>
</evidence>
<feature type="compositionally biased region" description="Acidic residues" evidence="9">
    <location>
        <begin position="230"/>
        <end position="244"/>
    </location>
</feature>
<comment type="caution">
    <text evidence="11">The sequence shown here is derived from an EMBL/GenBank/DDBJ whole genome shotgun (WGS) entry which is preliminary data.</text>
</comment>
<dbReference type="Gene3D" id="3.30.40.10">
    <property type="entry name" value="Zinc/RING finger domain, C3HC4 (zinc finger)"/>
    <property type="match status" value="1"/>
</dbReference>
<organism evidence="11 12">
    <name type="scientific">Plectosphaerella plurivora</name>
    <dbReference type="NCBI Taxonomy" id="936078"/>
    <lineage>
        <taxon>Eukaryota</taxon>
        <taxon>Fungi</taxon>
        <taxon>Dikarya</taxon>
        <taxon>Ascomycota</taxon>
        <taxon>Pezizomycotina</taxon>
        <taxon>Sordariomycetes</taxon>
        <taxon>Hypocreomycetidae</taxon>
        <taxon>Glomerellales</taxon>
        <taxon>Plectosphaerellaceae</taxon>
        <taxon>Plectosphaerella</taxon>
    </lineage>
</organism>
<dbReference type="InterPro" id="IPR031127">
    <property type="entry name" value="E3_UB_ligase_RBR"/>
</dbReference>